<evidence type="ECO:0000256" key="6">
    <source>
        <dbReference type="ARBA" id="ARBA00023157"/>
    </source>
</evidence>
<evidence type="ECO:0000313" key="10">
    <source>
        <dbReference type="Proteomes" id="UP000477722"/>
    </source>
</evidence>
<feature type="signal peptide" evidence="7">
    <location>
        <begin position="1"/>
        <end position="30"/>
    </location>
</feature>
<evidence type="ECO:0000256" key="5">
    <source>
        <dbReference type="ARBA" id="ARBA00022900"/>
    </source>
</evidence>
<comment type="similarity">
    <text evidence="2">Belongs to the protease inhibitor I16 (SSI) family.</text>
</comment>
<dbReference type="AlphaFoldDB" id="A0A6G4WXF5"/>
<dbReference type="Pfam" id="PF00720">
    <property type="entry name" value="SSI"/>
    <property type="match status" value="1"/>
</dbReference>
<dbReference type="Gene3D" id="3.30.350.10">
    <property type="entry name" value="Subtilisin inhibitor-like"/>
    <property type="match status" value="1"/>
</dbReference>
<dbReference type="InterPro" id="IPR023549">
    <property type="entry name" value="Subtilisin_inhibitor"/>
</dbReference>
<keyword evidence="5" id="KW-0722">Serine protease inhibitor</keyword>
<comment type="subcellular location">
    <subcellularLocation>
        <location evidence="1">Secreted</location>
    </subcellularLocation>
</comment>
<protein>
    <recommendedName>
        <fullName evidence="8">Subtilisin inhibitor domain-containing protein</fullName>
    </recommendedName>
</protein>
<sequence>MTPTARPTRSKRTARAAAGLILALASAASAASAVPAAAVAPPPGERWQDDHLTVTVEGLADPSRDGTYELYCHPARGSHPEPKAACDGLDELVVWGKDPFAPVPPHTSCTMVYGGPATARVQGRWAGRPVDARYSREDGCEIDRWDRMIPLLPRG</sequence>
<comment type="caution">
    <text evidence="9">The sequence shown here is derived from an EMBL/GenBank/DDBJ whole genome shotgun (WGS) entry which is preliminary data.</text>
</comment>
<keyword evidence="4" id="KW-0646">Protease inhibitor</keyword>
<reference evidence="9 10" key="1">
    <citation type="submission" date="2020-02" db="EMBL/GenBank/DDBJ databases">
        <title>Whole-genome analyses of novel actinobacteria.</title>
        <authorList>
            <person name="Sahin N."/>
            <person name="Tatar D."/>
        </authorList>
    </citation>
    <scope>NUCLEOTIDE SEQUENCE [LARGE SCALE GENOMIC DNA]</scope>
    <source>
        <strain evidence="9 10">SB3404</strain>
    </source>
</reference>
<dbReference type="InterPro" id="IPR020054">
    <property type="entry name" value="Prot_inh_SSI_I16_CS"/>
</dbReference>
<keyword evidence="6" id="KW-1015">Disulfide bond</keyword>
<evidence type="ECO:0000256" key="1">
    <source>
        <dbReference type="ARBA" id="ARBA00004613"/>
    </source>
</evidence>
<dbReference type="Proteomes" id="UP000477722">
    <property type="component" value="Unassembled WGS sequence"/>
</dbReference>
<evidence type="ECO:0000259" key="8">
    <source>
        <dbReference type="Pfam" id="PF00720"/>
    </source>
</evidence>
<organism evidence="9 10">
    <name type="scientific">Streptomyces boncukensis</name>
    <dbReference type="NCBI Taxonomy" id="2711219"/>
    <lineage>
        <taxon>Bacteria</taxon>
        <taxon>Bacillati</taxon>
        <taxon>Actinomycetota</taxon>
        <taxon>Actinomycetes</taxon>
        <taxon>Kitasatosporales</taxon>
        <taxon>Streptomycetaceae</taxon>
        <taxon>Streptomyces</taxon>
    </lineage>
</organism>
<dbReference type="SUPFAM" id="SSF55399">
    <property type="entry name" value="Subtilisin inhibitor"/>
    <property type="match status" value="1"/>
</dbReference>
<gene>
    <name evidence="9" type="ORF">G5C65_13275</name>
</gene>
<keyword evidence="3" id="KW-0964">Secreted</keyword>
<dbReference type="GO" id="GO:0005576">
    <property type="term" value="C:extracellular region"/>
    <property type="evidence" value="ECO:0007669"/>
    <property type="project" value="UniProtKB-SubCell"/>
</dbReference>
<evidence type="ECO:0000256" key="7">
    <source>
        <dbReference type="SAM" id="SignalP"/>
    </source>
</evidence>
<dbReference type="InterPro" id="IPR036819">
    <property type="entry name" value="Subtilisin_inhibitor-like_sf"/>
</dbReference>
<evidence type="ECO:0000313" key="9">
    <source>
        <dbReference type="EMBL" id="NGO69310.1"/>
    </source>
</evidence>
<accession>A0A6G4WXF5</accession>
<evidence type="ECO:0000256" key="3">
    <source>
        <dbReference type="ARBA" id="ARBA00022525"/>
    </source>
</evidence>
<proteinExistence type="inferred from homology"/>
<evidence type="ECO:0000256" key="2">
    <source>
        <dbReference type="ARBA" id="ARBA00010472"/>
    </source>
</evidence>
<feature type="domain" description="Subtilisin inhibitor" evidence="8">
    <location>
        <begin position="65"/>
        <end position="131"/>
    </location>
</feature>
<evidence type="ECO:0000256" key="4">
    <source>
        <dbReference type="ARBA" id="ARBA00022690"/>
    </source>
</evidence>
<dbReference type="PROSITE" id="PS00999">
    <property type="entry name" value="SSI"/>
    <property type="match status" value="1"/>
</dbReference>
<dbReference type="EMBL" id="JAAKZZ010000108">
    <property type="protein sequence ID" value="NGO69310.1"/>
    <property type="molecule type" value="Genomic_DNA"/>
</dbReference>
<name>A0A6G4WXF5_9ACTN</name>
<dbReference type="GO" id="GO:0004867">
    <property type="term" value="F:serine-type endopeptidase inhibitor activity"/>
    <property type="evidence" value="ECO:0007669"/>
    <property type="project" value="UniProtKB-KW"/>
</dbReference>
<feature type="chain" id="PRO_5038602395" description="Subtilisin inhibitor domain-containing protein" evidence="7">
    <location>
        <begin position="31"/>
        <end position="155"/>
    </location>
</feature>
<keyword evidence="7" id="KW-0732">Signal</keyword>
<keyword evidence="10" id="KW-1185">Reference proteome</keyword>
<dbReference type="RefSeq" id="WP_165299003.1">
    <property type="nucleotide sequence ID" value="NZ_JAAKZZ010000108.1"/>
</dbReference>